<dbReference type="InterPro" id="IPR020845">
    <property type="entry name" value="AMP-binding_CS"/>
</dbReference>
<dbReference type="Gene3D" id="3.30.559.10">
    <property type="entry name" value="Chloramphenicol acetyltransferase-like domain"/>
    <property type="match status" value="2"/>
</dbReference>
<name>A0ABU1XJ10_9NOCA</name>
<dbReference type="CDD" id="cd17643">
    <property type="entry name" value="A_NRPS_Cytc1-like"/>
    <property type="match status" value="1"/>
</dbReference>
<dbReference type="Gene3D" id="3.30.559.30">
    <property type="entry name" value="Nonribosomal peptide synthetase, condensation domain"/>
    <property type="match status" value="2"/>
</dbReference>
<dbReference type="SUPFAM" id="SSF47336">
    <property type="entry name" value="ACP-like"/>
    <property type="match status" value="2"/>
</dbReference>
<feature type="domain" description="Carrier" evidence="4">
    <location>
        <begin position="534"/>
        <end position="615"/>
    </location>
</feature>
<dbReference type="PROSITE" id="PS50075">
    <property type="entry name" value="CARRIER"/>
    <property type="match status" value="2"/>
</dbReference>
<dbReference type="CDD" id="cd05930">
    <property type="entry name" value="A_NRPS"/>
    <property type="match status" value="1"/>
</dbReference>
<keyword evidence="6" id="KW-1185">Reference proteome</keyword>
<proteinExistence type="predicted"/>
<keyword evidence="2" id="KW-0596">Phosphopantetheine</keyword>
<dbReference type="PROSITE" id="PS00012">
    <property type="entry name" value="PHOSPHOPANTETHEINE"/>
    <property type="match status" value="2"/>
</dbReference>
<dbReference type="EMBL" id="JAVDWW010000007">
    <property type="protein sequence ID" value="MDR7170526.1"/>
    <property type="molecule type" value="Genomic_DNA"/>
</dbReference>
<feature type="non-terminal residue" evidence="5">
    <location>
        <position position="2176"/>
    </location>
</feature>
<dbReference type="InterPro" id="IPR000873">
    <property type="entry name" value="AMP-dep_synth/lig_dom"/>
</dbReference>
<organism evidence="5 6">
    <name type="scientific">Nocardia kruczakiae</name>
    <dbReference type="NCBI Taxonomy" id="261477"/>
    <lineage>
        <taxon>Bacteria</taxon>
        <taxon>Bacillati</taxon>
        <taxon>Actinomycetota</taxon>
        <taxon>Actinomycetes</taxon>
        <taxon>Mycobacteriales</taxon>
        <taxon>Nocardiaceae</taxon>
        <taxon>Nocardia</taxon>
    </lineage>
</organism>
<dbReference type="InterPro" id="IPR009081">
    <property type="entry name" value="PP-bd_ACP"/>
</dbReference>
<comment type="cofactor">
    <cofactor evidence="1">
        <name>pantetheine 4'-phosphate</name>
        <dbReference type="ChEBI" id="CHEBI:47942"/>
    </cofactor>
</comment>
<dbReference type="InterPro" id="IPR042099">
    <property type="entry name" value="ANL_N_sf"/>
</dbReference>
<dbReference type="SMART" id="SM00823">
    <property type="entry name" value="PKS_PP"/>
    <property type="match status" value="2"/>
</dbReference>
<accession>A0ABU1XJ10</accession>
<dbReference type="Pfam" id="PF00668">
    <property type="entry name" value="Condensation"/>
    <property type="match status" value="2"/>
</dbReference>
<comment type="caution">
    <text evidence="5">The sequence shown here is derived from an EMBL/GenBank/DDBJ whole genome shotgun (WGS) entry which is preliminary data.</text>
</comment>
<evidence type="ECO:0000256" key="1">
    <source>
        <dbReference type="ARBA" id="ARBA00001957"/>
    </source>
</evidence>
<dbReference type="InterPro" id="IPR010071">
    <property type="entry name" value="AA_adenyl_dom"/>
</dbReference>
<evidence type="ECO:0000256" key="3">
    <source>
        <dbReference type="ARBA" id="ARBA00022553"/>
    </source>
</evidence>
<reference evidence="5 6" key="1">
    <citation type="submission" date="2023-07" db="EMBL/GenBank/DDBJ databases">
        <title>Sorghum-associated microbial communities from plants grown in Nebraska, USA.</title>
        <authorList>
            <person name="Schachtman D."/>
        </authorList>
    </citation>
    <scope>NUCLEOTIDE SEQUENCE [LARGE SCALE GENOMIC DNA]</scope>
    <source>
        <strain evidence="5 6">4272</strain>
    </source>
</reference>
<dbReference type="Gene3D" id="2.30.38.10">
    <property type="entry name" value="Luciferase, Domain 3"/>
    <property type="match status" value="1"/>
</dbReference>
<dbReference type="SUPFAM" id="SSF52777">
    <property type="entry name" value="CoA-dependent acyltransferases"/>
    <property type="match status" value="4"/>
</dbReference>
<dbReference type="PANTHER" id="PTHR45527">
    <property type="entry name" value="NONRIBOSOMAL PEPTIDE SYNTHETASE"/>
    <property type="match status" value="1"/>
</dbReference>
<dbReference type="InterPro" id="IPR045851">
    <property type="entry name" value="AMP-bd_C_sf"/>
</dbReference>
<dbReference type="PROSITE" id="PS00455">
    <property type="entry name" value="AMP_BINDING"/>
    <property type="match status" value="2"/>
</dbReference>
<dbReference type="NCBIfam" id="TIGR01733">
    <property type="entry name" value="AA-adenyl-dom"/>
    <property type="match status" value="2"/>
</dbReference>
<dbReference type="InterPro" id="IPR025110">
    <property type="entry name" value="AMP-bd_C"/>
</dbReference>
<dbReference type="Gene3D" id="3.40.50.12780">
    <property type="entry name" value="N-terminal domain of ligase-like"/>
    <property type="match status" value="1"/>
</dbReference>
<keyword evidence="3" id="KW-0597">Phosphoprotein</keyword>
<sequence>MDTARRSARGGRRRRSGSPLFGQLLTAAVESAADAVAIRFDPTGEPADARQLTYRELDEMSSRLARELIARGIGAGDVVAIGIARSIESVLSVWAIAKAGAAYVPVDPAYPPDRIAHIVDDSGAVLGLTTGAYRGALGSGVYWLELDDPVVSERIASHPAHPISYTDRVRPLTEAHPAYVIYTSGSTGRPKGVVVTHAGLGGLVAAEREHYGVTEGARVLHVCSPNFDVSVLELLLAFSSGATLVVSPPDVFGGFELADLLRRERVSHMLITPGALESVDPADLPDLEVVVVAGDKFGPELVGRWARDGRRFYNGYGPTEATILATSTAEMAADQPITIGTAISGIGAYVLDSRLRPVPAGVVGELYLAGPALAQGYLNRPGLTAERFVASPFGAEAGRPGGRLYRTGDLVRRNESDGTIEYLGRSDFQVKIRGFRIELGEIDNALTAHPDIDFAATIGRTLPSGATALVSYVLPRSGAALDIASLDDFLAESLPAYMIPAAIMALDEIPLTPVGKLDRARLPEPTFTAREFRAPATPVEEIVAEVFAALLVPGEGDNPGRVGADDDFFELGGNSLLAAQAAARIGSALGARVPVQLLFEASTVAALAEQVERHAGTGTGERLRPMPRPERIPLSYAQQRMWFLNRFDPAGAVNNIPVAVRLSGRLDVDALRSAVRDLVERHEVLRTVYPELDGEGYQQVLPLSDSRAVPQIPLVEAAEDEVATLVAETVSGGFDVTTAPPVRLRVLRLGETEHVLVCVIHHIAGDGFSMGPLTRDLMTAYLDRARGGHPEWSPLAVQYADYALWQRETLGSEDDPESVLAAQIAFWRRELAALPEQLELPADRPRPAVASYRGGTHDFEIDPAVHAALNRLAHEHQATLFMVVHAALAVLLARLSGTRDIAIGTPIAGRGDEALDELIGMFVNTLVLRTEIDPARSFEQVLADVRGTDVAAFGHADVPFERLVEILDPARSTGRHPLFQVMLTFQNLARTELELPGLAVSGVDLAIDSAKFDLQLAMAERVDEHGVPQGISASFSYATDLFDEATVQDFADRFLRIVSAVAADAAAIVGDVDVLAPGERELVLHEWNSPGALVPPVTLVDLIEAQAQRRAGAVAIRFGDTTVTFGELLRRANRVARALIAQGVGPESLVAVAVPRTEELPVALLGVLLSGAAYLPIDTGYPAQRLEFMLSDAEPACVLTTAAVRPELPAAELATVLLEETGNFADAPITDGERVRALRPADLAYVIYTSGSTGVPKGVGVTHRNVLELFANTQLLFDFDETDVWTLFHSFAFDFSVWELWCSLATGGAVVVVDHLTSRSPEAFRELLIREQVTVLNQTPSAFYQLAEADRAAQNHTGGDTAVASAGKFALRYIVFGGEALDLRQLGRWYERHGSSAPRLVNMYGITETTVHVSFLALDEGLADHPASVIGQALPGLEAYVLDERLHPAPVGVAGEMYIAGRQLSRGYLGRPGLTATRFVANPFGAPGTRMYRSGDIGRWAGFDGEAALEYAGRSDQQVQLRGFRIELGEVEAALLRCPGISQAVAVVHTDHDLGDRLVGYVVPEAGQVADPGAVRSAVGEFLTGYMVPDVVMVLESLPLTPNGKLDRRALPEPKVLGEREFRAPVTPVEEAIARVFADVLGAERVGRDDDFFALGGNSLVATRVVARVNAALGAAVAVRDLFEAPSVEQLAIRAEAAVAPAQRPALVAGPRPELVPLSLAQQRMWFLNQFDTASPANNIPFAVRLTGELDLTALRSAVGDVVARHEVLRTVYPAVDGVGHQNVLPSSTVPDLPVVEVGESAVVDWISRFALRGFDVAAEVPLRMAVLTSAPDVHVVVVVTHHIAADGASVAPLVRDLMTAYLARVSGEAPAWAPLPVQYADYALWQRELLGDENDPESPAAQQLAFWRAALADAPERIDLPADRPRPQTPSGVGGVYSFAIPAQTHRAVSEIARARNASEFMVVHAAFAALLSRLSGSTDVTLGAPVAGRGERELDDLVGMFVNTLVLRTEIDPGESFSDLLARVRESDLAAFSHAELPFERLVEVLDPVRAPSHHPLFQVALFFQNVDAARLELPGLAVEEVDFDGAVAKFDLQLTISPVDGDREQPAVFTYATDLFDESTVAGFADRFVRLLSAVVADPDVAVGDVGVLSAGELAGVVRGRNETAYPVSGGLL</sequence>
<dbReference type="RefSeq" id="WP_310404602.1">
    <property type="nucleotide sequence ID" value="NZ_JAVDWW010000007.1"/>
</dbReference>
<dbReference type="InterPro" id="IPR036736">
    <property type="entry name" value="ACP-like_sf"/>
</dbReference>
<dbReference type="Pfam" id="PF00501">
    <property type="entry name" value="AMP-binding"/>
    <property type="match status" value="2"/>
</dbReference>
<gene>
    <name evidence="5" type="ORF">J2W56_004277</name>
</gene>
<dbReference type="InterPro" id="IPR001242">
    <property type="entry name" value="Condensation_dom"/>
</dbReference>
<dbReference type="Gene3D" id="3.30.300.30">
    <property type="match status" value="2"/>
</dbReference>
<dbReference type="PANTHER" id="PTHR45527:SF14">
    <property type="entry name" value="PLIPASTATIN SYNTHASE SUBUNIT B"/>
    <property type="match status" value="1"/>
</dbReference>
<dbReference type="SUPFAM" id="SSF56801">
    <property type="entry name" value="Acetyl-CoA synthetase-like"/>
    <property type="match status" value="2"/>
</dbReference>
<dbReference type="Proteomes" id="UP001251217">
    <property type="component" value="Unassembled WGS sequence"/>
</dbReference>
<dbReference type="InterPro" id="IPR023213">
    <property type="entry name" value="CAT-like_dom_sf"/>
</dbReference>
<feature type="domain" description="Carrier" evidence="4">
    <location>
        <begin position="1624"/>
        <end position="1699"/>
    </location>
</feature>
<evidence type="ECO:0000313" key="5">
    <source>
        <dbReference type="EMBL" id="MDR7170526.1"/>
    </source>
</evidence>
<dbReference type="InterPro" id="IPR006162">
    <property type="entry name" value="Ppantetheine_attach_site"/>
</dbReference>
<dbReference type="CDD" id="cd19540">
    <property type="entry name" value="LCL_NRPS-like"/>
    <property type="match status" value="2"/>
</dbReference>
<dbReference type="Pfam" id="PF00550">
    <property type="entry name" value="PP-binding"/>
    <property type="match status" value="2"/>
</dbReference>
<evidence type="ECO:0000259" key="4">
    <source>
        <dbReference type="PROSITE" id="PS50075"/>
    </source>
</evidence>
<dbReference type="Pfam" id="PF13193">
    <property type="entry name" value="AMP-binding_C"/>
    <property type="match status" value="2"/>
</dbReference>
<dbReference type="Gene3D" id="1.10.1200.10">
    <property type="entry name" value="ACP-like"/>
    <property type="match status" value="2"/>
</dbReference>
<evidence type="ECO:0000313" key="6">
    <source>
        <dbReference type="Proteomes" id="UP001251217"/>
    </source>
</evidence>
<dbReference type="Gene3D" id="3.40.50.980">
    <property type="match status" value="2"/>
</dbReference>
<dbReference type="InterPro" id="IPR020806">
    <property type="entry name" value="PKS_PP-bd"/>
</dbReference>
<evidence type="ECO:0000256" key="2">
    <source>
        <dbReference type="ARBA" id="ARBA00022450"/>
    </source>
</evidence>
<protein>
    <submittedName>
        <fullName evidence="5">Amino acid adenylation domain-containing protein</fullName>
    </submittedName>
</protein>